<dbReference type="Pfam" id="PF00440">
    <property type="entry name" value="TetR_N"/>
    <property type="match status" value="1"/>
</dbReference>
<evidence type="ECO:0000259" key="3">
    <source>
        <dbReference type="PROSITE" id="PS50977"/>
    </source>
</evidence>
<dbReference type="GO" id="GO:0003677">
    <property type="term" value="F:DNA binding"/>
    <property type="evidence" value="ECO:0007669"/>
    <property type="project" value="UniProtKB-UniRule"/>
</dbReference>
<dbReference type="InterPro" id="IPR001647">
    <property type="entry name" value="HTH_TetR"/>
</dbReference>
<dbReference type="EMBL" id="AZFA01000007">
    <property type="protein sequence ID" value="KRL67200.1"/>
    <property type="molecule type" value="Genomic_DNA"/>
</dbReference>
<evidence type="ECO:0000256" key="2">
    <source>
        <dbReference type="PROSITE-ProRule" id="PRU00335"/>
    </source>
</evidence>
<evidence type="ECO:0000256" key="1">
    <source>
        <dbReference type="ARBA" id="ARBA00023125"/>
    </source>
</evidence>
<feature type="DNA-binding region" description="H-T-H motif" evidence="2">
    <location>
        <begin position="54"/>
        <end position="73"/>
    </location>
</feature>
<protein>
    <submittedName>
        <fullName evidence="4">Transcriptional regulator</fullName>
    </submittedName>
</protein>
<dbReference type="PROSITE" id="PS50977">
    <property type="entry name" value="HTH_TETR_2"/>
    <property type="match status" value="1"/>
</dbReference>
<organism evidence="4 5">
    <name type="scientific">Companilactobacillus versmoldensis DSM 14857 = KCTC 3814</name>
    <dbReference type="NCBI Taxonomy" id="1423815"/>
    <lineage>
        <taxon>Bacteria</taxon>
        <taxon>Bacillati</taxon>
        <taxon>Bacillota</taxon>
        <taxon>Bacilli</taxon>
        <taxon>Lactobacillales</taxon>
        <taxon>Lactobacillaceae</taxon>
        <taxon>Companilactobacillus</taxon>
    </lineage>
</organism>
<evidence type="ECO:0000313" key="4">
    <source>
        <dbReference type="EMBL" id="KRL67200.1"/>
    </source>
</evidence>
<dbReference type="Proteomes" id="UP000051647">
    <property type="component" value="Unassembled WGS sequence"/>
</dbReference>
<accession>A0A0R1SDK6</accession>
<keyword evidence="1 2" id="KW-0238">DNA-binding</keyword>
<dbReference type="InterPro" id="IPR009057">
    <property type="entry name" value="Homeodomain-like_sf"/>
</dbReference>
<dbReference type="AlphaFoldDB" id="A0A0R1SDK6"/>
<dbReference type="SUPFAM" id="SSF46689">
    <property type="entry name" value="Homeodomain-like"/>
    <property type="match status" value="1"/>
</dbReference>
<feature type="domain" description="HTH tetR-type" evidence="3">
    <location>
        <begin position="31"/>
        <end position="91"/>
    </location>
</feature>
<dbReference type="Gene3D" id="1.10.357.10">
    <property type="entry name" value="Tetracycline Repressor, domain 2"/>
    <property type="match status" value="1"/>
</dbReference>
<name>A0A0R1SDK6_9LACO</name>
<proteinExistence type="predicted"/>
<dbReference type="PRINTS" id="PR00455">
    <property type="entry name" value="HTHTETR"/>
</dbReference>
<reference evidence="4 5" key="1">
    <citation type="journal article" date="2015" name="Genome Announc.">
        <title>Expanding the biotechnology potential of lactobacilli through comparative genomics of 213 strains and associated genera.</title>
        <authorList>
            <person name="Sun Z."/>
            <person name="Harris H.M."/>
            <person name="McCann A."/>
            <person name="Guo C."/>
            <person name="Argimon S."/>
            <person name="Zhang W."/>
            <person name="Yang X."/>
            <person name="Jeffery I.B."/>
            <person name="Cooney J.C."/>
            <person name="Kagawa T.F."/>
            <person name="Liu W."/>
            <person name="Song Y."/>
            <person name="Salvetti E."/>
            <person name="Wrobel A."/>
            <person name="Rasinkangas P."/>
            <person name="Parkhill J."/>
            <person name="Rea M.C."/>
            <person name="O'Sullivan O."/>
            <person name="Ritari J."/>
            <person name="Douillard F.P."/>
            <person name="Paul Ross R."/>
            <person name="Yang R."/>
            <person name="Briner A.E."/>
            <person name="Felis G.E."/>
            <person name="de Vos W.M."/>
            <person name="Barrangou R."/>
            <person name="Klaenhammer T.R."/>
            <person name="Caufield P.W."/>
            <person name="Cui Y."/>
            <person name="Zhang H."/>
            <person name="O'Toole P.W."/>
        </authorList>
    </citation>
    <scope>NUCLEOTIDE SEQUENCE [LARGE SCALE GENOMIC DNA]</scope>
    <source>
        <strain evidence="4 5">DSM 14857</strain>
    </source>
</reference>
<dbReference type="PANTHER" id="PTHR43479">
    <property type="entry name" value="ACREF/ENVCD OPERON REPRESSOR-RELATED"/>
    <property type="match status" value="1"/>
</dbReference>
<keyword evidence="5" id="KW-1185">Reference proteome</keyword>
<dbReference type="PATRIC" id="fig|1423815.3.peg.2101"/>
<dbReference type="STRING" id="1423815.FC27_GL002047"/>
<dbReference type="eggNOG" id="COG1309">
    <property type="taxonomic scope" value="Bacteria"/>
</dbReference>
<sequence>MTTFLTTILMYNKHEYSEGDIAMNSRDKQAEKTKNAILEVASENFLSQGYQATSTRKIAQALDITQPNMYHYYKNKKVLYIKSIEHAIGGFSEALYKTYDDNQDKPFEEMLLTISTFIIENFKINYFMMMHDINTFFSDEEKKTIGETWDVGYYKVLNNVFEDHKDELRTDLPLPAQVGTFLTMLLPYIEYNDAKRKRNIANLGTMVRIFIHGIKKD</sequence>
<gene>
    <name evidence="4" type="ORF">FC27_GL002047</name>
</gene>
<dbReference type="PANTHER" id="PTHR43479:SF11">
    <property type="entry name" value="ACREF_ENVCD OPERON REPRESSOR-RELATED"/>
    <property type="match status" value="1"/>
</dbReference>
<evidence type="ECO:0000313" key="5">
    <source>
        <dbReference type="Proteomes" id="UP000051647"/>
    </source>
</evidence>
<comment type="caution">
    <text evidence="4">The sequence shown here is derived from an EMBL/GenBank/DDBJ whole genome shotgun (WGS) entry which is preliminary data.</text>
</comment>
<dbReference type="InterPro" id="IPR050624">
    <property type="entry name" value="HTH-type_Tx_Regulator"/>
</dbReference>